<dbReference type="Pfam" id="PF00615">
    <property type="entry name" value="RGS"/>
    <property type="match status" value="1"/>
</dbReference>
<organism evidence="6 7">
    <name type="scientific">Zymoseptoria tritici (strain ST99CH_3D7)</name>
    <dbReference type="NCBI Taxonomy" id="1276538"/>
    <lineage>
        <taxon>Eukaryota</taxon>
        <taxon>Fungi</taxon>
        <taxon>Dikarya</taxon>
        <taxon>Ascomycota</taxon>
        <taxon>Pezizomycotina</taxon>
        <taxon>Dothideomycetes</taxon>
        <taxon>Dothideomycetidae</taxon>
        <taxon>Mycosphaerellales</taxon>
        <taxon>Mycosphaerellaceae</taxon>
        <taxon>Zymoseptoria</taxon>
    </lineage>
</organism>
<feature type="region of interest" description="Disordered" evidence="4">
    <location>
        <begin position="1"/>
        <end position="29"/>
    </location>
</feature>
<dbReference type="InterPro" id="IPR036305">
    <property type="entry name" value="RGS_sf"/>
</dbReference>
<protein>
    <recommendedName>
        <fullName evidence="5">RGS domain-containing protein</fullName>
    </recommendedName>
</protein>
<dbReference type="SUPFAM" id="SSF55785">
    <property type="entry name" value="PYP-like sensor domain (PAS domain)"/>
    <property type="match status" value="1"/>
</dbReference>
<dbReference type="InterPro" id="IPR000014">
    <property type="entry name" value="PAS"/>
</dbReference>
<dbReference type="SMART" id="SM00315">
    <property type="entry name" value="RGS"/>
    <property type="match status" value="1"/>
</dbReference>
<dbReference type="Pfam" id="PF13426">
    <property type="entry name" value="PAS_9"/>
    <property type="match status" value="1"/>
</dbReference>
<sequence>MSYPGRPSSSDGSPDSRFQDDTSHYRRGTAAILRAESSFDSDQDESLVIELHQGRQRSKYNTKDGLSLFPPPPPNALVEPPVERPTDPEPLRHQPSHNLGRRSSRIRLDLSMDEAPASERDSVATERGDAKSVPRMRSDGDLIERSPIKTSSHFQAIRDLPTPPAEPQPFPSSESSIRHRHRTNTAPSSERSHHTTQADSVDGHSAVSGPSGGPVAHVSQFPPRTQNLRSELVSRQVDMFSATTFEQVLNDPTTNYQLLQFSRTRLCGEDVEFLGRAEEYHRMLNSLTKLLADIDNDFLSPRSQTPISLSEAALDATHRRVKHVVKKTTPVMELVLREAQQRMRETVFAELYPRFVRHQLTVSASRALANDRSKFQGLGDCFCLTDPRKADNPIVFASDGFVSVTGYSRSQIVPRNCRFLQGQDTDREAVARLRECIRTGQESVELLLNYKENGEPFWNLLYCAPLFSPSGEIDFFLGGQINCSTTIHTNADVMRVLSTSASPPPTTALPPLPTPTPSSAPSIKKMSRFRQAFRPFTQSTSANRCASSAGNAPAFPLVEAGAEAALLRTFPALPLATQMQQFRSTYAHNLVIHYRSDPATLPIAYASAGLISSINPSAPANAPRIGMDVFKFIKDNLLAPAQMPAFKDRVLAALREGRAVSVKVGLKTRRSVVGRGEEGFVSHWTPVKDERSQIGYVVVCLAGEFD</sequence>
<evidence type="ECO:0000259" key="5">
    <source>
        <dbReference type="PROSITE" id="PS50132"/>
    </source>
</evidence>
<reference evidence="6 7" key="1">
    <citation type="submission" date="2016-06" db="EMBL/GenBank/DDBJ databases">
        <authorList>
            <person name="Kjaerup R.B."/>
            <person name="Dalgaard T.S."/>
            <person name="Juul-Madsen H.R."/>
        </authorList>
    </citation>
    <scope>NUCLEOTIDE SEQUENCE [LARGE SCALE GENOMIC DNA]</scope>
</reference>
<dbReference type="InterPro" id="IPR016137">
    <property type="entry name" value="RGS"/>
</dbReference>
<feature type="region of interest" description="Disordered" evidence="4">
    <location>
        <begin position="52"/>
        <end position="223"/>
    </location>
</feature>
<feature type="domain" description="RGS" evidence="5">
    <location>
        <begin position="244"/>
        <end position="357"/>
    </location>
</feature>
<dbReference type="SUPFAM" id="SSF48097">
    <property type="entry name" value="Regulator of G-protein signaling, RGS"/>
    <property type="match status" value="1"/>
</dbReference>
<feature type="region of interest" description="Disordered" evidence="4">
    <location>
        <begin position="500"/>
        <end position="521"/>
    </location>
</feature>
<feature type="compositionally biased region" description="Polar residues" evidence="4">
    <location>
        <begin position="184"/>
        <end position="199"/>
    </location>
</feature>
<dbReference type="InterPro" id="IPR044926">
    <property type="entry name" value="RGS_subdomain_2"/>
</dbReference>
<dbReference type="CDD" id="cd00130">
    <property type="entry name" value="PAS"/>
    <property type="match status" value="1"/>
</dbReference>
<evidence type="ECO:0000256" key="2">
    <source>
        <dbReference type="ARBA" id="ARBA00022643"/>
    </source>
</evidence>
<keyword evidence="7" id="KW-1185">Reference proteome</keyword>
<dbReference type="Gene3D" id="3.30.450.20">
    <property type="entry name" value="PAS domain"/>
    <property type="match status" value="1"/>
</dbReference>
<dbReference type="EMBL" id="LT853693">
    <property type="protein sequence ID" value="SMQ48161.1"/>
    <property type="molecule type" value="Genomic_DNA"/>
</dbReference>
<evidence type="ECO:0000256" key="4">
    <source>
        <dbReference type="SAM" id="MobiDB-lite"/>
    </source>
</evidence>
<feature type="compositionally biased region" description="Pro residues" evidence="4">
    <location>
        <begin position="161"/>
        <end position="170"/>
    </location>
</feature>
<proteinExistence type="predicted"/>
<feature type="compositionally biased region" description="Basic and acidic residues" evidence="4">
    <location>
        <begin position="117"/>
        <end position="147"/>
    </location>
</feature>
<accession>A0A1X7RLS7</accession>
<dbReference type="InterPro" id="IPR035965">
    <property type="entry name" value="PAS-like_dom_sf"/>
</dbReference>
<keyword evidence="3" id="KW-0157">Chromophore</keyword>
<dbReference type="Gene3D" id="1.10.167.10">
    <property type="entry name" value="Regulator of G-protein Signalling 4, domain 2"/>
    <property type="match status" value="1"/>
</dbReference>
<evidence type="ECO:0000313" key="6">
    <source>
        <dbReference type="EMBL" id="SMQ48161.1"/>
    </source>
</evidence>
<feature type="compositionally biased region" description="Basic and acidic residues" evidence="4">
    <location>
        <begin position="81"/>
        <end position="92"/>
    </location>
</feature>
<feature type="compositionally biased region" description="Low complexity" evidence="4">
    <location>
        <begin position="1"/>
        <end position="16"/>
    </location>
</feature>
<dbReference type="AlphaFoldDB" id="A0A1X7RLS7"/>
<dbReference type="PROSITE" id="PS50132">
    <property type="entry name" value="RGS"/>
    <property type="match status" value="1"/>
</dbReference>
<keyword evidence="2" id="KW-0288">FMN</keyword>
<dbReference type="GO" id="GO:0005634">
    <property type="term" value="C:nucleus"/>
    <property type="evidence" value="ECO:0007669"/>
    <property type="project" value="TreeGrafter"/>
</dbReference>
<evidence type="ECO:0000256" key="3">
    <source>
        <dbReference type="ARBA" id="ARBA00022991"/>
    </source>
</evidence>
<keyword evidence="1" id="KW-0285">Flavoprotein</keyword>
<evidence type="ECO:0000256" key="1">
    <source>
        <dbReference type="ARBA" id="ARBA00022630"/>
    </source>
</evidence>
<dbReference type="STRING" id="1276538.A0A1X7RLS7"/>
<name>A0A1X7RLS7_ZYMT9</name>
<dbReference type="PANTHER" id="PTHR47429:SF2">
    <property type="entry name" value="PROTEIN TWIN LOV 1"/>
    <property type="match status" value="1"/>
</dbReference>
<feature type="compositionally biased region" description="Pro residues" evidence="4">
    <location>
        <begin position="502"/>
        <end position="518"/>
    </location>
</feature>
<evidence type="ECO:0000313" key="7">
    <source>
        <dbReference type="Proteomes" id="UP000215127"/>
    </source>
</evidence>
<dbReference type="PANTHER" id="PTHR47429">
    <property type="entry name" value="PROTEIN TWIN LOV 1"/>
    <property type="match status" value="1"/>
</dbReference>
<dbReference type="Proteomes" id="UP000215127">
    <property type="component" value="Chromosome 2"/>
</dbReference>
<gene>
    <name evidence="6" type="ORF">ZT3D7_G3310</name>
</gene>